<gene>
    <name evidence="8" type="primary">nadK</name>
    <name evidence="9" type="ORF">ACFQ4A_00505</name>
</gene>
<dbReference type="EC" id="2.7.1.23" evidence="8"/>
<accession>A0ABW3ZP60</accession>
<evidence type="ECO:0000313" key="9">
    <source>
        <dbReference type="EMBL" id="MFD1360151.1"/>
    </source>
</evidence>
<evidence type="ECO:0000256" key="7">
    <source>
        <dbReference type="ARBA" id="ARBA00047925"/>
    </source>
</evidence>
<evidence type="ECO:0000256" key="6">
    <source>
        <dbReference type="ARBA" id="ARBA00023027"/>
    </source>
</evidence>
<keyword evidence="1 8" id="KW-0808">Transferase</keyword>
<keyword evidence="8" id="KW-0963">Cytoplasm</keyword>
<organism evidence="9 10">
    <name type="scientific">Lentibacillus salinarum</name>
    <dbReference type="NCBI Taxonomy" id="446820"/>
    <lineage>
        <taxon>Bacteria</taxon>
        <taxon>Bacillati</taxon>
        <taxon>Bacillota</taxon>
        <taxon>Bacilli</taxon>
        <taxon>Bacillales</taxon>
        <taxon>Bacillaceae</taxon>
        <taxon>Lentibacillus</taxon>
    </lineage>
</organism>
<comment type="function">
    <text evidence="8">Involved in the regulation of the intracellular balance of NAD and NADP, and is a key enzyme in the biosynthesis of NADP. Catalyzes specifically the phosphorylation on 2'-hydroxyl of the adenosine moiety of NAD to yield NADP.</text>
</comment>
<reference evidence="10" key="1">
    <citation type="journal article" date="2019" name="Int. J. Syst. Evol. Microbiol.">
        <title>The Global Catalogue of Microorganisms (GCM) 10K type strain sequencing project: providing services to taxonomists for standard genome sequencing and annotation.</title>
        <authorList>
            <consortium name="The Broad Institute Genomics Platform"/>
            <consortium name="The Broad Institute Genome Sequencing Center for Infectious Disease"/>
            <person name="Wu L."/>
            <person name="Ma J."/>
        </authorList>
    </citation>
    <scope>NUCLEOTIDE SEQUENCE [LARGE SCALE GENOMIC DNA]</scope>
    <source>
        <strain evidence="10">CCUG 54822</strain>
    </source>
</reference>
<dbReference type="InterPro" id="IPR017438">
    <property type="entry name" value="ATP-NAD_kinase_N"/>
</dbReference>
<dbReference type="Proteomes" id="UP001597178">
    <property type="component" value="Unassembled WGS sequence"/>
</dbReference>
<dbReference type="PANTHER" id="PTHR20275:SF0">
    <property type="entry name" value="NAD KINASE"/>
    <property type="match status" value="1"/>
</dbReference>
<keyword evidence="10" id="KW-1185">Reference proteome</keyword>
<feature type="binding site" evidence="8">
    <location>
        <position position="148"/>
    </location>
    <ligand>
        <name>NAD(+)</name>
        <dbReference type="ChEBI" id="CHEBI:57540"/>
    </ligand>
</feature>
<evidence type="ECO:0000313" key="10">
    <source>
        <dbReference type="Proteomes" id="UP001597178"/>
    </source>
</evidence>
<dbReference type="InterPro" id="IPR017437">
    <property type="entry name" value="ATP-NAD_kinase_PpnK-typ_C"/>
</dbReference>
<proteinExistence type="inferred from homology"/>
<dbReference type="EMBL" id="JBHTNH010000001">
    <property type="protein sequence ID" value="MFD1360151.1"/>
    <property type="molecule type" value="Genomic_DNA"/>
</dbReference>
<dbReference type="Pfam" id="PF20143">
    <property type="entry name" value="NAD_kinase_C"/>
    <property type="match status" value="1"/>
</dbReference>
<protein>
    <recommendedName>
        <fullName evidence="8">NAD kinase</fullName>
        <ecNumber evidence="8">2.7.1.23</ecNumber>
    </recommendedName>
    <alternativeName>
        <fullName evidence="8">ATP-dependent NAD kinase</fullName>
    </alternativeName>
</protein>
<dbReference type="PANTHER" id="PTHR20275">
    <property type="entry name" value="NAD KINASE"/>
    <property type="match status" value="1"/>
</dbReference>
<dbReference type="SUPFAM" id="SSF111331">
    <property type="entry name" value="NAD kinase/diacylglycerol kinase-like"/>
    <property type="match status" value="1"/>
</dbReference>
<evidence type="ECO:0000256" key="5">
    <source>
        <dbReference type="ARBA" id="ARBA00022857"/>
    </source>
</evidence>
<dbReference type="Pfam" id="PF01513">
    <property type="entry name" value="NAD_kinase"/>
    <property type="match status" value="1"/>
</dbReference>
<dbReference type="Gene3D" id="2.60.200.30">
    <property type="entry name" value="Probable inorganic polyphosphate/atp-NAD kinase, domain 2"/>
    <property type="match status" value="1"/>
</dbReference>
<comment type="caution">
    <text evidence="8">Lacks conserved residue(s) required for the propagation of feature annotation.</text>
</comment>
<keyword evidence="5 8" id="KW-0521">NADP</keyword>
<evidence type="ECO:0000256" key="1">
    <source>
        <dbReference type="ARBA" id="ARBA00022679"/>
    </source>
</evidence>
<keyword evidence="6 8" id="KW-0520">NAD</keyword>
<evidence type="ECO:0000256" key="2">
    <source>
        <dbReference type="ARBA" id="ARBA00022741"/>
    </source>
</evidence>
<comment type="subcellular location">
    <subcellularLocation>
        <location evidence="8">Cytoplasm</location>
    </subcellularLocation>
</comment>
<feature type="binding site" evidence="8">
    <location>
        <begin position="122"/>
        <end position="123"/>
    </location>
    <ligand>
        <name>NAD(+)</name>
        <dbReference type="ChEBI" id="CHEBI:57540"/>
    </ligand>
</feature>
<keyword evidence="2 8" id="KW-0547">Nucleotide-binding</keyword>
<comment type="similarity">
    <text evidence="8">Belongs to the NAD kinase family.</text>
</comment>
<name>A0ABW3ZP60_9BACI</name>
<dbReference type="NCBIfam" id="NF003424">
    <property type="entry name" value="PRK04885.1"/>
    <property type="match status" value="1"/>
</dbReference>
<sequence length="269" mass="30144">MKFAIVSKGDERSNKIQATMKQYLTDFDLEYDEANPDLVISIGGDGTFLEAFHQYIDSLDSTSFIGVHTGHLGFYADWTPDEVEKLIIEIAKTPFQVVEYPLLEVTIRDHDGGEENRFLALNETTIKTGEGSVVFDVEIKGSHFETFRGDGLCISTPSGSTAYNKALGGGIIHPSLEAIQLTEMASINNRVFRTIGSPLILPKHHTCMLKPLGSKKTFLIAIDHFTKNYAGVKSIQCRVAKERVRFARFRPFPFWDRVRDSFVADDDDV</sequence>
<comment type="caution">
    <text evidence="9">The sequence shown here is derived from an EMBL/GenBank/DDBJ whole genome shotgun (WGS) entry which is preliminary data.</text>
</comment>
<dbReference type="GO" id="GO:0003951">
    <property type="term" value="F:NAD+ kinase activity"/>
    <property type="evidence" value="ECO:0007669"/>
    <property type="project" value="UniProtKB-EC"/>
</dbReference>
<dbReference type="RefSeq" id="WP_382396868.1">
    <property type="nucleotide sequence ID" value="NZ_JBHTNH010000001.1"/>
</dbReference>
<keyword evidence="3 8" id="KW-0418">Kinase</keyword>
<dbReference type="HAMAP" id="MF_00361">
    <property type="entry name" value="NAD_kinase"/>
    <property type="match status" value="1"/>
</dbReference>
<dbReference type="InterPro" id="IPR002504">
    <property type="entry name" value="NADK"/>
</dbReference>
<dbReference type="InterPro" id="IPR016064">
    <property type="entry name" value="NAD/diacylglycerol_kinase_sf"/>
</dbReference>
<evidence type="ECO:0000256" key="8">
    <source>
        <dbReference type="HAMAP-Rule" id="MF_00361"/>
    </source>
</evidence>
<comment type="catalytic activity">
    <reaction evidence="7 8">
        <text>NAD(+) + ATP = ADP + NADP(+) + H(+)</text>
        <dbReference type="Rhea" id="RHEA:18629"/>
        <dbReference type="ChEBI" id="CHEBI:15378"/>
        <dbReference type="ChEBI" id="CHEBI:30616"/>
        <dbReference type="ChEBI" id="CHEBI:57540"/>
        <dbReference type="ChEBI" id="CHEBI:58349"/>
        <dbReference type="ChEBI" id="CHEBI:456216"/>
        <dbReference type="EC" id="2.7.1.23"/>
    </reaction>
</comment>
<keyword evidence="4 8" id="KW-0067">ATP-binding</keyword>
<feature type="binding site" evidence="8">
    <location>
        <position position="185"/>
    </location>
    <ligand>
        <name>NAD(+)</name>
        <dbReference type="ChEBI" id="CHEBI:57540"/>
    </ligand>
</feature>
<evidence type="ECO:0000256" key="4">
    <source>
        <dbReference type="ARBA" id="ARBA00022840"/>
    </source>
</evidence>
<feature type="binding site" evidence="8">
    <location>
        <begin position="45"/>
        <end position="46"/>
    </location>
    <ligand>
        <name>NAD(+)</name>
        <dbReference type="ChEBI" id="CHEBI:57540"/>
    </ligand>
</feature>
<feature type="binding site" evidence="8">
    <location>
        <position position="150"/>
    </location>
    <ligand>
        <name>NAD(+)</name>
        <dbReference type="ChEBI" id="CHEBI:57540"/>
    </ligand>
</feature>
<feature type="active site" description="Proton acceptor" evidence="8">
    <location>
        <position position="45"/>
    </location>
</feature>
<comment type="cofactor">
    <cofactor evidence="8">
        <name>a divalent metal cation</name>
        <dbReference type="ChEBI" id="CHEBI:60240"/>
    </cofactor>
</comment>
<dbReference type="Gene3D" id="3.40.50.10330">
    <property type="entry name" value="Probable inorganic polyphosphate/atp-NAD kinase, domain 1"/>
    <property type="match status" value="1"/>
</dbReference>
<evidence type="ECO:0000256" key="3">
    <source>
        <dbReference type="ARBA" id="ARBA00022777"/>
    </source>
</evidence>